<dbReference type="GO" id="GO:0070497">
    <property type="term" value="F:6-carboxytetrahydropterin synthase activity"/>
    <property type="evidence" value="ECO:0007669"/>
    <property type="project" value="UniProtKB-EC"/>
</dbReference>
<proteinExistence type="inferred from homology"/>
<protein>
    <recommendedName>
        <fullName evidence="4">6-carboxy-5,6,7,8-tetrahydropterin synthase</fullName>
        <ecNumber evidence="3">4.1.2.50</ecNumber>
    </recommendedName>
    <alternativeName>
        <fullName evidence="5">Queuosine biosynthesis protein QueD</fullName>
    </alternativeName>
</protein>
<feature type="non-terminal residue" evidence="7">
    <location>
        <position position="60"/>
    </location>
</feature>
<evidence type="ECO:0000256" key="5">
    <source>
        <dbReference type="ARBA" id="ARBA00031449"/>
    </source>
</evidence>
<dbReference type="InterPro" id="IPR007115">
    <property type="entry name" value="6-PTP_synth/QueD"/>
</dbReference>
<evidence type="ECO:0000313" key="7">
    <source>
        <dbReference type="EMBL" id="MDO4841597.1"/>
    </source>
</evidence>
<comment type="catalytic activity">
    <reaction evidence="6">
        <text>7,8-dihydroneopterin 3'-triphosphate + H2O = 6-carboxy-5,6,7,8-tetrahydropterin + triphosphate + acetaldehyde + 2 H(+)</text>
        <dbReference type="Rhea" id="RHEA:27966"/>
        <dbReference type="ChEBI" id="CHEBI:15343"/>
        <dbReference type="ChEBI" id="CHEBI:15377"/>
        <dbReference type="ChEBI" id="CHEBI:15378"/>
        <dbReference type="ChEBI" id="CHEBI:18036"/>
        <dbReference type="ChEBI" id="CHEBI:58462"/>
        <dbReference type="ChEBI" id="CHEBI:61032"/>
        <dbReference type="EC" id="4.1.2.50"/>
    </reaction>
</comment>
<dbReference type="Pfam" id="PF01242">
    <property type="entry name" value="PTPS"/>
    <property type="match status" value="1"/>
</dbReference>
<gene>
    <name evidence="7" type="ORF">Q3982_02850</name>
</gene>
<dbReference type="Gene3D" id="3.30.479.10">
    <property type="entry name" value="6-pyruvoyl tetrahydropterin synthase/QueD"/>
    <property type="match status" value="1"/>
</dbReference>
<keyword evidence="8" id="KW-1185">Reference proteome</keyword>
<dbReference type="Proteomes" id="UP001168575">
    <property type="component" value="Unassembled WGS sequence"/>
</dbReference>
<accession>A0AA43RGV2</accession>
<comment type="pathway">
    <text evidence="1">Purine metabolism; 7-cyano-7-deazaguanine biosynthesis.</text>
</comment>
<comment type="similarity">
    <text evidence="2">Belongs to the PTPS family. QueD subfamily.</text>
</comment>
<dbReference type="PANTHER" id="PTHR12589:SF8">
    <property type="entry name" value="6-CARBOXY-5,6,7,8-TETRAHYDROPTERIN SYNTHASE"/>
    <property type="match status" value="1"/>
</dbReference>
<name>A0AA43RGV2_9ACTN</name>
<evidence type="ECO:0000256" key="6">
    <source>
        <dbReference type="ARBA" id="ARBA00048807"/>
    </source>
</evidence>
<dbReference type="EC" id="4.1.2.50" evidence="3"/>
<evidence type="ECO:0000256" key="4">
    <source>
        <dbReference type="ARBA" id="ARBA00018141"/>
    </source>
</evidence>
<evidence type="ECO:0000313" key="8">
    <source>
        <dbReference type="Proteomes" id="UP001168575"/>
    </source>
</evidence>
<reference evidence="7" key="1">
    <citation type="submission" date="2023-07" db="EMBL/GenBank/DDBJ databases">
        <title>Between Cages and Wild: Unraveling the Impact of Captivity on Animal Microbiomes and Antimicrobial Resistance.</title>
        <authorList>
            <person name="Schmartz G.P."/>
            <person name="Rehner J."/>
            <person name="Schuff M.J."/>
            <person name="Becker S.L."/>
            <person name="Kravczyk M."/>
            <person name="Gurevich A."/>
            <person name="Francke R."/>
            <person name="Mueller R."/>
            <person name="Keller V."/>
            <person name="Keller A."/>
        </authorList>
    </citation>
    <scope>NUCLEOTIDE SEQUENCE</scope>
    <source>
        <strain evidence="7">S12M_St_49</strain>
    </source>
</reference>
<dbReference type="PANTHER" id="PTHR12589">
    <property type="entry name" value="PYRUVOYL TETRAHYDROBIOPTERIN SYNTHASE"/>
    <property type="match status" value="1"/>
</dbReference>
<dbReference type="AlphaFoldDB" id="A0AA43RGV2"/>
<evidence type="ECO:0000256" key="1">
    <source>
        <dbReference type="ARBA" id="ARBA00005061"/>
    </source>
</evidence>
<sequence length="60" mass="6766">MFELTTDAYFDSAHFLADYYGKCENLHGHRWKVTVGIAGDLGSEGTERDMVCDFGAFKKL</sequence>
<evidence type="ECO:0000256" key="2">
    <source>
        <dbReference type="ARBA" id="ARBA00008900"/>
    </source>
</evidence>
<organism evidence="7 8">
    <name type="scientific">Phoenicibacter congonensis</name>
    <dbReference type="NCBI Taxonomy" id="1944646"/>
    <lineage>
        <taxon>Bacteria</taxon>
        <taxon>Bacillati</taxon>
        <taxon>Actinomycetota</taxon>
        <taxon>Coriobacteriia</taxon>
        <taxon>Eggerthellales</taxon>
        <taxon>Eggerthellaceae</taxon>
        <taxon>Phoenicibacter</taxon>
    </lineage>
</organism>
<dbReference type="SUPFAM" id="SSF55620">
    <property type="entry name" value="Tetrahydrobiopterin biosynthesis enzymes-like"/>
    <property type="match status" value="1"/>
</dbReference>
<evidence type="ECO:0000256" key="3">
    <source>
        <dbReference type="ARBA" id="ARBA00012982"/>
    </source>
</evidence>
<comment type="caution">
    <text evidence="7">The sequence shown here is derived from an EMBL/GenBank/DDBJ whole genome shotgun (WGS) entry which is preliminary data.</text>
</comment>
<dbReference type="EMBL" id="JAUMVS010000032">
    <property type="protein sequence ID" value="MDO4841597.1"/>
    <property type="molecule type" value="Genomic_DNA"/>
</dbReference>
<dbReference type="InterPro" id="IPR038418">
    <property type="entry name" value="6-PTP_synth/QueD_sf"/>
</dbReference>